<dbReference type="InParanoid" id="A0A2R6PA53"/>
<keyword evidence="3 8" id="KW-0863">Zinc-finger</keyword>
<dbReference type="OrthoDB" id="1708403at2759"/>
<evidence type="ECO:0000256" key="7">
    <source>
        <dbReference type="ARBA" id="ARBA00023242"/>
    </source>
</evidence>
<feature type="domain" description="C2H2-type" evidence="10">
    <location>
        <begin position="57"/>
        <end position="84"/>
    </location>
</feature>
<feature type="region of interest" description="Disordered" evidence="9">
    <location>
        <begin position="257"/>
        <end position="292"/>
    </location>
</feature>
<evidence type="ECO:0000256" key="8">
    <source>
        <dbReference type="PROSITE-ProRule" id="PRU00042"/>
    </source>
</evidence>
<dbReference type="STRING" id="1590841.A0A2R6PA53"/>
<dbReference type="InterPro" id="IPR036236">
    <property type="entry name" value="Znf_C2H2_sf"/>
</dbReference>
<keyword evidence="12" id="KW-1185">Reference proteome</keyword>
<accession>A0A2R6PA53</accession>
<dbReference type="Gramene" id="PSR87894">
    <property type="protein sequence ID" value="PSR87894"/>
    <property type="gene ID" value="CEY00_Acc30923"/>
</dbReference>
<dbReference type="GO" id="GO:0005634">
    <property type="term" value="C:nucleus"/>
    <property type="evidence" value="ECO:0007669"/>
    <property type="project" value="UniProtKB-SubCell"/>
</dbReference>
<evidence type="ECO:0000259" key="10">
    <source>
        <dbReference type="PROSITE" id="PS50157"/>
    </source>
</evidence>
<evidence type="ECO:0000256" key="5">
    <source>
        <dbReference type="ARBA" id="ARBA00023015"/>
    </source>
</evidence>
<dbReference type="PANTHER" id="PTHR45801:SF5">
    <property type="entry name" value="OS05G0286100 PROTEIN"/>
    <property type="match status" value="1"/>
</dbReference>
<evidence type="ECO:0000256" key="6">
    <source>
        <dbReference type="ARBA" id="ARBA00023163"/>
    </source>
</evidence>
<dbReference type="PROSITE" id="PS50157">
    <property type="entry name" value="ZINC_FINGER_C2H2_2"/>
    <property type="match status" value="1"/>
</dbReference>
<evidence type="ECO:0000313" key="11">
    <source>
        <dbReference type="EMBL" id="PSR87894.1"/>
    </source>
</evidence>
<dbReference type="PANTHER" id="PTHR45801">
    <property type="entry name" value="OS07G0101800 PROTEIN"/>
    <property type="match status" value="1"/>
</dbReference>
<sequence>MEQARYCMWPKQKYSLNPHLHQPPTNPYSYGDSWEEQAFAEDASGALGGCVWPPRSYSCSFCKREFRSAQALGGHMNVHRRDRARLKQSPISPHDEDRHHQQHQNHHHHIDVQYPSQIYNPNPNSDHIVLAPPSSISRVSSPPPAQENIKEKNFMPLFSSPSLKDFHKKSSIYAPPSWSTLVAHNYLHLLDLNDEEKNSKIFGFKEDYVTTDLSVSLNLVVQRTRPTSSGDEEEAISYKRRRTDSAIFKFFAESDSVDHSHNLQSEVLESSSSSEEELDLELRLGDRPEVKY</sequence>
<dbReference type="SMART" id="SM00355">
    <property type="entry name" value="ZnF_C2H2"/>
    <property type="match status" value="1"/>
</dbReference>
<dbReference type="InterPro" id="IPR013087">
    <property type="entry name" value="Znf_C2H2_type"/>
</dbReference>
<evidence type="ECO:0000256" key="2">
    <source>
        <dbReference type="ARBA" id="ARBA00022723"/>
    </source>
</evidence>
<dbReference type="Proteomes" id="UP000241394">
    <property type="component" value="Chromosome LG27"/>
</dbReference>
<organism evidence="11 12">
    <name type="scientific">Actinidia chinensis var. chinensis</name>
    <name type="common">Chinese soft-hair kiwi</name>
    <dbReference type="NCBI Taxonomy" id="1590841"/>
    <lineage>
        <taxon>Eukaryota</taxon>
        <taxon>Viridiplantae</taxon>
        <taxon>Streptophyta</taxon>
        <taxon>Embryophyta</taxon>
        <taxon>Tracheophyta</taxon>
        <taxon>Spermatophyta</taxon>
        <taxon>Magnoliopsida</taxon>
        <taxon>eudicotyledons</taxon>
        <taxon>Gunneridae</taxon>
        <taxon>Pentapetalae</taxon>
        <taxon>asterids</taxon>
        <taxon>Ericales</taxon>
        <taxon>Actinidiaceae</taxon>
        <taxon>Actinidia</taxon>
    </lineage>
</organism>
<evidence type="ECO:0000256" key="4">
    <source>
        <dbReference type="ARBA" id="ARBA00022833"/>
    </source>
</evidence>
<keyword evidence="4" id="KW-0862">Zinc</keyword>
<dbReference type="EMBL" id="NKQK01000027">
    <property type="protein sequence ID" value="PSR87894.1"/>
    <property type="molecule type" value="Genomic_DNA"/>
</dbReference>
<protein>
    <submittedName>
        <fullName evidence="11">Transcriptional regulator RABBIT EARS like</fullName>
    </submittedName>
</protein>
<evidence type="ECO:0000256" key="9">
    <source>
        <dbReference type="SAM" id="MobiDB-lite"/>
    </source>
</evidence>
<feature type="compositionally biased region" description="Basic and acidic residues" evidence="9">
    <location>
        <begin position="280"/>
        <end position="292"/>
    </location>
</feature>
<keyword evidence="7" id="KW-0539">Nucleus</keyword>
<dbReference type="GO" id="GO:0008270">
    <property type="term" value="F:zinc ion binding"/>
    <property type="evidence" value="ECO:0007669"/>
    <property type="project" value="UniProtKB-KW"/>
</dbReference>
<dbReference type="SUPFAM" id="SSF57667">
    <property type="entry name" value="beta-beta-alpha zinc fingers"/>
    <property type="match status" value="1"/>
</dbReference>
<evidence type="ECO:0000256" key="1">
    <source>
        <dbReference type="ARBA" id="ARBA00004123"/>
    </source>
</evidence>
<dbReference type="Pfam" id="PF13912">
    <property type="entry name" value="zf-C2H2_6"/>
    <property type="match status" value="1"/>
</dbReference>
<evidence type="ECO:0000256" key="3">
    <source>
        <dbReference type="ARBA" id="ARBA00022771"/>
    </source>
</evidence>
<reference evidence="12" key="2">
    <citation type="journal article" date="2018" name="BMC Genomics">
        <title>A manually annotated Actinidia chinensis var. chinensis (kiwifruit) genome highlights the challenges associated with draft genomes and gene prediction in plants.</title>
        <authorList>
            <person name="Pilkington S.M."/>
            <person name="Crowhurst R."/>
            <person name="Hilario E."/>
            <person name="Nardozza S."/>
            <person name="Fraser L."/>
            <person name="Peng Y."/>
            <person name="Gunaseelan K."/>
            <person name="Simpson R."/>
            <person name="Tahir J."/>
            <person name="Deroles S.C."/>
            <person name="Templeton K."/>
            <person name="Luo Z."/>
            <person name="Davy M."/>
            <person name="Cheng C."/>
            <person name="McNeilage M."/>
            <person name="Scaglione D."/>
            <person name="Liu Y."/>
            <person name="Zhang Q."/>
            <person name="Datson P."/>
            <person name="De Silva N."/>
            <person name="Gardiner S.E."/>
            <person name="Bassett H."/>
            <person name="Chagne D."/>
            <person name="McCallum J."/>
            <person name="Dzierzon H."/>
            <person name="Deng C."/>
            <person name="Wang Y.Y."/>
            <person name="Barron L."/>
            <person name="Manako K."/>
            <person name="Bowen J."/>
            <person name="Foster T.M."/>
            <person name="Erridge Z.A."/>
            <person name="Tiffin H."/>
            <person name="Waite C.N."/>
            <person name="Davies K.M."/>
            <person name="Grierson E.P."/>
            <person name="Laing W.A."/>
            <person name="Kirk R."/>
            <person name="Chen X."/>
            <person name="Wood M."/>
            <person name="Montefiori M."/>
            <person name="Brummell D.A."/>
            <person name="Schwinn K.E."/>
            <person name="Catanach A."/>
            <person name="Fullerton C."/>
            <person name="Li D."/>
            <person name="Meiyalaghan S."/>
            <person name="Nieuwenhuizen N."/>
            <person name="Read N."/>
            <person name="Prakash R."/>
            <person name="Hunter D."/>
            <person name="Zhang H."/>
            <person name="McKenzie M."/>
            <person name="Knabel M."/>
            <person name="Harris A."/>
            <person name="Allan A.C."/>
            <person name="Gleave A."/>
            <person name="Chen A."/>
            <person name="Janssen B.J."/>
            <person name="Plunkett B."/>
            <person name="Ampomah-Dwamena C."/>
            <person name="Voogd C."/>
            <person name="Leif D."/>
            <person name="Lafferty D."/>
            <person name="Souleyre E.J.F."/>
            <person name="Varkonyi-Gasic E."/>
            <person name="Gambi F."/>
            <person name="Hanley J."/>
            <person name="Yao J.L."/>
            <person name="Cheung J."/>
            <person name="David K.M."/>
            <person name="Warren B."/>
            <person name="Marsh K."/>
            <person name="Snowden K.C."/>
            <person name="Lin-Wang K."/>
            <person name="Brian L."/>
            <person name="Martinez-Sanchez M."/>
            <person name="Wang M."/>
            <person name="Ileperuma N."/>
            <person name="Macnee N."/>
            <person name="Campin R."/>
            <person name="McAtee P."/>
            <person name="Drummond R.S.M."/>
            <person name="Espley R.V."/>
            <person name="Ireland H.S."/>
            <person name="Wu R."/>
            <person name="Atkinson R.G."/>
            <person name="Karunairetnam S."/>
            <person name="Bulley S."/>
            <person name="Chunkath S."/>
            <person name="Hanley Z."/>
            <person name="Storey R."/>
            <person name="Thrimawithana A.H."/>
            <person name="Thomson S."/>
            <person name="David C."/>
            <person name="Testolin R."/>
            <person name="Huang H."/>
            <person name="Hellens R.P."/>
            <person name="Schaffer R.J."/>
        </authorList>
    </citation>
    <scope>NUCLEOTIDE SEQUENCE [LARGE SCALE GENOMIC DNA]</scope>
    <source>
        <strain evidence="12">cv. Red5</strain>
    </source>
</reference>
<keyword evidence="2" id="KW-0479">Metal-binding</keyword>
<dbReference type="OMA" id="HNEILCH"/>
<dbReference type="PROSITE" id="PS00028">
    <property type="entry name" value="ZINC_FINGER_C2H2_1"/>
    <property type="match status" value="1"/>
</dbReference>
<comment type="subcellular location">
    <subcellularLocation>
        <location evidence="1">Nucleus</location>
    </subcellularLocation>
</comment>
<proteinExistence type="predicted"/>
<dbReference type="InterPro" id="IPR052426">
    <property type="entry name" value="Plant_dev_regulator"/>
</dbReference>
<comment type="caution">
    <text evidence="11">The sequence shown here is derived from an EMBL/GenBank/DDBJ whole genome shotgun (WGS) entry which is preliminary data.</text>
</comment>
<keyword evidence="5" id="KW-0805">Transcription regulation</keyword>
<dbReference type="AlphaFoldDB" id="A0A2R6PA53"/>
<name>A0A2R6PA53_ACTCC</name>
<keyword evidence="6" id="KW-0804">Transcription</keyword>
<evidence type="ECO:0000313" key="12">
    <source>
        <dbReference type="Proteomes" id="UP000241394"/>
    </source>
</evidence>
<feature type="compositionally biased region" description="Low complexity" evidence="9">
    <location>
        <begin position="263"/>
        <end position="273"/>
    </location>
</feature>
<gene>
    <name evidence="11" type="ORF">CEY00_Acc30923</name>
</gene>
<reference evidence="11 12" key="1">
    <citation type="submission" date="2017-07" db="EMBL/GenBank/DDBJ databases">
        <title>An improved, manually edited Actinidia chinensis var. chinensis (kiwifruit) genome highlights the challenges associated with draft genomes and gene prediction in plants.</title>
        <authorList>
            <person name="Pilkington S."/>
            <person name="Crowhurst R."/>
            <person name="Hilario E."/>
            <person name="Nardozza S."/>
            <person name="Fraser L."/>
            <person name="Peng Y."/>
            <person name="Gunaseelan K."/>
            <person name="Simpson R."/>
            <person name="Tahir J."/>
            <person name="Deroles S."/>
            <person name="Templeton K."/>
            <person name="Luo Z."/>
            <person name="Davy M."/>
            <person name="Cheng C."/>
            <person name="Mcneilage M."/>
            <person name="Scaglione D."/>
            <person name="Liu Y."/>
            <person name="Zhang Q."/>
            <person name="Datson P."/>
            <person name="De Silva N."/>
            <person name="Gardiner S."/>
            <person name="Bassett H."/>
            <person name="Chagne D."/>
            <person name="Mccallum J."/>
            <person name="Dzierzon H."/>
            <person name="Deng C."/>
            <person name="Wang Y.-Y."/>
            <person name="Barron N."/>
            <person name="Manako K."/>
            <person name="Bowen J."/>
            <person name="Foster T."/>
            <person name="Erridge Z."/>
            <person name="Tiffin H."/>
            <person name="Waite C."/>
            <person name="Davies K."/>
            <person name="Grierson E."/>
            <person name="Laing W."/>
            <person name="Kirk R."/>
            <person name="Chen X."/>
            <person name="Wood M."/>
            <person name="Montefiori M."/>
            <person name="Brummell D."/>
            <person name="Schwinn K."/>
            <person name="Catanach A."/>
            <person name="Fullerton C."/>
            <person name="Li D."/>
            <person name="Meiyalaghan S."/>
            <person name="Nieuwenhuizen N."/>
            <person name="Read N."/>
            <person name="Prakash R."/>
            <person name="Hunter D."/>
            <person name="Zhang H."/>
            <person name="Mckenzie M."/>
            <person name="Knabel M."/>
            <person name="Harris A."/>
            <person name="Allan A."/>
            <person name="Chen A."/>
            <person name="Janssen B."/>
            <person name="Plunkett B."/>
            <person name="Dwamena C."/>
            <person name="Voogd C."/>
            <person name="Leif D."/>
            <person name="Lafferty D."/>
            <person name="Souleyre E."/>
            <person name="Varkonyi-Gasic E."/>
            <person name="Gambi F."/>
            <person name="Hanley J."/>
            <person name="Yao J.-L."/>
            <person name="Cheung J."/>
            <person name="David K."/>
            <person name="Warren B."/>
            <person name="Marsh K."/>
            <person name="Snowden K."/>
            <person name="Lin-Wang K."/>
            <person name="Brian L."/>
            <person name="Martinez-Sanchez M."/>
            <person name="Wang M."/>
            <person name="Ileperuma N."/>
            <person name="Macnee N."/>
            <person name="Campin R."/>
            <person name="Mcatee P."/>
            <person name="Drummond R."/>
            <person name="Espley R."/>
            <person name="Ireland H."/>
            <person name="Wu R."/>
            <person name="Atkinson R."/>
            <person name="Karunairetnam S."/>
            <person name="Bulley S."/>
            <person name="Chunkath S."/>
            <person name="Hanley Z."/>
            <person name="Storey R."/>
            <person name="Thrimawithana A."/>
            <person name="Thomson S."/>
            <person name="David C."/>
            <person name="Testolin R."/>
        </authorList>
    </citation>
    <scope>NUCLEOTIDE SEQUENCE [LARGE SCALE GENOMIC DNA]</scope>
    <source>
        <strain evidence="12">cv. Red5</strain>
        <tissue evidence="11">Young leaf</tissue>
    </source>
</reference>